<organism evidence="1 2">
    <name type="scientific">Staphylococcus aureus</name>
    <dbReference type="NCBI Taxonomy" id="1280"/>
    <lineage>
        <taxon>Bacteria</taxon>
        <taxon>Bacillati</taxon>
        <taxon>Bacillota</taxon>
        <taxon>Bacilli</taxon>
        <taxon>Bacillales</taxon>
        <taxon>Staphylococcaceae</taxon>
        <taxon>Staphylococcus</taxon>
    </lineage>
</organism>
<sequence length="70" mass="7544">MSSINFCKASKCSTESGTGLVLGIGHTVVNPPLAAALVPVSIVSYIHHQVRVNEHEHRQIQVTQSDLSHL</sequence>
<name>A0A380E189_STAAU</name>
<evidence type="ECO:0000313" key="2">
    <source>
        <dbReference type="Proteomes" id="UP000254502"/>
    </source>
</evidence>
<dbReference type="AlphaFoldDB" id="A0A380E189"/>
<dbReference type="EMBL" id="UHAQ01000003">
    <property type="protein sequence ID" value="SUK82503.1"/>
    <property type="molecule type" value="Genomic_DNA"/>
</dbReference>
<accession>A0A380E189</accession>
<proteinExistence type="predicted"/>
<protein>
    <submittedName>
        <fullName evidence="1">Uncharacterized protein</fullName>
    </submittedName>
</protein>
<reference evidence="1 2" key="1">
    <citation type="submission" date="2018-06" db="EMBL/GenBank/DDBJ databases">
        <authorList>
            <consortium name="Pathogen Informatics"/>
            <person name="Doyle S."/>
        </authorList>
    </citation>
    <scope>NUCLEOTIDE SEQUENCE [LARGE SCALE GENOMIC DNA]</scope>
    <source>
        <strain evidence="1 2">NCTC5664</strain>
    </source>
</reference>
<gene>
    <name evidence="1" type="ORF">NCTC5664_02341</name>
</gene>
<evidence type="ECO:0000313" key="1">
    <source>
        <dbReference type="EMBL" id="SUK82503.1"/>
    </source>
</evidence>
<dbReference type="Proteomes" id="UP000254502">
    <property type="component" value="Unassembled WGS sequence"/>
</dbReference>